<organism evidence="1 2">
    <name type="scientific">Colletotrichum tabaci</name>
    <dbReference type="NCBI Taxonomy" id="1209068"/>
    <lineage>
        <taxon>Eukaryota</taxon>
        <taxon>Fungi</taxon>
        <taxon>Dikarya</taxon>
        <taxon>Ascomycota</taxon>
        <taxon>Pezizomycotina</taxon>
        <taxon>Sordariomycetes</taxon>
        <taxon>Hypocreomycetidae</taxon>
        <taxon>Glomerellales</taxon>
        <taxon>Glomerellaceae</taxon>
        <taxon>Colletotrichum</taxon>
        <taxon>Colletotrichum destructivum species complex</taxon>
    </lineage>
</organism>
<dbReference type="AlphaFoldDB" id="A0AAV9SU30"/>
<dbReference type="GO" id="GO:0008168">
    <property type="term" value="F:methyltransferase activity"/>
    <property type="evidence" value="ECO:0007669"/>
    <property type="project" value="UniProtKB-KW"/>
</dbReference>
<dbReference type="GO" id="GO:0032259">
    <property type="term" value="P:methylation"/>
    <property type="evidence" value="ECO:0007669"/>
    <property type="project" value="UniProtKB-KW"/>
</dbReference>
<comment type="caution">
    <text evidence="1">The sequence shown here is derived from an EMBL/GenBank/DDBJ whole genome shotgun (WGS) entry which is preliminary data.</text>
</comment>
<sequence>MHPTAYVSNASFLRVHKIEGPWEELKLPESFDVVHSRLLFDNRVNLLEQYKNSFTALQPGGILELEAIEWKIYSDDNTLPEESFLRK</sequence>
<keyword evidence="2" id="KW-1185">Reference proteome</keyword>
<gene>
    <name evidence="1" type="ORF">QIS74_13660</name>
</gene>
<protein>
    <submittedName>
        <fullName evidence="1">Methyltransferase domain-containing protein</fullName>
    </submittedName>
</protein>
<name>A0AAV9SU30_9PEZI</name>
<reference evidence="1 2" key="1">
    <citation type="submission" date="2023-04" db="EMBL/GenBank/DDBJ databases">
        <title>Colletotrichum tabacum stain YC1 causing leaf anthracnose on Nicotiana tabacum(L.) cv.</title>
        <authorList>
            <person name="Ji Z."/>
            <person name="Wang M."/>
            <person name="Zhang J."/>
            <person name="Wang N."/>
            <person name="Zhou Z."/>
        </authorList>
    </citation>
    <scope>NUCLEOTIDE SEQUENCE [LARGE SCALE GENOMIC DNA]</scope>
    <source>
        <strain evidence="1 2">YC1</strain>
    </source>
</reference>
<keyword evidence="1" id="KW-0808">Transferase</keyword>
<proteinExistence type="predicted"/>
<accession>A0AAV9SU30</accession>
<evidence type="ECO:0000313" key="2">
    <source>
        <dbReference type="Proteomes" id="UP001327957"/>
    </source>
</evidence>
<dbReference type="Proteomes" id="UP001327957">
    <property type="component" value="Unassembled WGS sequence"/>
</dbReference>
<evidence type="ECO:0000313" key="1">
    <source>
        <dbReference type="EMBL" id="KAK6206241.1"/>
    </source>
</evidence>
<dbReference type="InterPro" id="IPR029063">
    <property type="entry name" value="SAM-dependent_MTases_sf"/>
</dbReference>
<dbReference type="EMBL" id="JASAOK010000056">
    <property type="protein sequence ID" value="KAK6206241.1"/>
    <property type="molecule type" value="Genomic_DNA"/>
</dbReference>
<dbReference type="Gene3D" id="3.40.50.150">
    <property type="entry name" value="Vaccinia Virus protein VP39"/>
    <property type="match status" value="1"/>
</dbReference>
<keyword evidence="1" id="KW-0489">Methyltransferase</keyword>
<dbReference type="SUPFAM" id="SSF53335">
    <property type="entry name" value="S-adenosyl-L-methionine-dependent methyltransferases"/>
    <property type="match status" value="1"/>
</dbReference>